<accession>A0A7W8KG17</accession>
<comment type="caution">
    <text evidence="4">The sequence shown here is derived from an EMBL/GenBank/DDBJ whole genome shotgun (WGS) entry which is preliminary data.</text>
</comment>
<name>A0A7W8KG17_9DEIO</name>
<dbReference type="PANTHER" id="PTHR43877">
    <property type="entry name" value="AMINOALKYLPHOSPHONATE N-ACETYLTRANSFERASE-RELATED-RELATED"/>
    <property type="match status" value="1"/>
</dbReference>
<dbReference type="EMBL" id="JACHFK010000003">
    <property type="protein sequence ID" value="MBB5376336.1"/>
    <property type="molecule type" value="Genomic_DNA"/>
</dbReference>
<dbReference type="PROSITE" id="PS51186">
    <property type="entry name" value="GNAT"/>
    <property type="match status" value="1"/>
</dbReference>
<keyword evidence="1 4" id="KW-0808">Transferase</keyword>
<proteinExistence type="predicted"/>
<dbReference type="GO" id="GO:0016747">
    <property type="term" value="F:acyltransferase activity, transferring groups other than amino-acyl groups"/>
    <property type="evidence" value="ECO:0007669"/>
    <property type="project" value="InterPro"/>
</dbReference>
<dbReference type="Gene3D" id="3.40.630.30">
    <property type="match status" value="1"/>
</dbReference>
<feature type="domain" description="N-acetyltransferase" evidence="3">
    <location>
        <begin position="3"/>
        <end position="166"/>
    </location>
</feature>
<organism evidence="4 5">
    <name type="scientific">Deinococcus metalli</name>
    <dbReference type="NCBI Taxonomy" id="1141878"/>
    <lineage>
        <taxon>Bacteria</taxon>
        <taxon>Thermotogati</taxon>
        <taxon>Deinococcota</taxon>
        <taxon>Deinococci</taxon>
        <taxon>Deinococcales</taxon>
        <taxon>Deinococcaceae</taxon>
        <taxon>Deinococcus</taxon>
    </lineage>
</organism>
<dbReference type="Pfam" id="PF00583">
    <property type="entry name" value="Acetyltransf_1"/>
    <property type="match status" value="1"/>
</dbReference>
<evidence type="ECO:0000313" key="4">
    <source>
        <dbReference type="EMBL" id="MBB5376336.1"/>
    </source>
</evidence>
<dbReference type="Proteomes" id="UP000539473">
    <property type="component" value="Unassembled WGS sequence"/>
</dbReference>
<dbReference type="CDD" id="cd04301">
    <property type="entry name" value="NAT_SF"/>
    <property type="match status" value="1"/>
</dbReference>
<evidence type="ECO:0000259" key="3">
    <source>
        <dbReference type="PROSITE" id="PS51186"/>
    </source>
</evidence>
<dbReference type="AlphaFoldDB" id="A0A7W8KG17"/>
<dbReference type="PANTHER" id="PTHR43877:SF1">
    <property type="entry name" value="ACETYLTRANSFERASE"/>
    <property type="match status" value="1"/>
</dbReference>
<evidence type="ECO:0000313" key="5">
    <source>
        <dbReference type="Proteomes" id="UP000539473"/>
    </source>
</evidence>
<dbReference type="SUPFAM" id="SSF55729">
    <property type="entry name" value="Acyl-CoA N-acyltransferases (Nat)"/>
    <property type="match status" value="1"/>
</dbReference>
<dbReference type="InterPro" id="IPR000182">
    <property type="entry name" value="GNAT_dom"/>
</dbReference>
<evidence type="ECO:0000256" key="1">
    <source>
        <dbReference type="ARBA" id="ARBA00022679"/>
    </source>
</evidence>
<evidence type="ECO:0000256" key="2">
    <source>
        <dbReference type="ARBA" id="ARBA00023315"/>
    </source>
</evidence>
<dbReference type="InterPro" id="IPR016181">
    <property type="entry name" value="Acyl_CoA_acyltransferase"/>
</dbReference>
<dbReference type="InterPro" id="IPR050832">
    <property type="entry name" value="Bact_Acetyltransf"/>
</dbReference>
<protein>
    <submittedName>
        <fullName evidence="4">L-amino acid N-acyltransferase YncA</fullName>
    </submittedName>
</protein>
<keyword evidence="2 4" id="KW-0012">Acyltransferase</keyword>
<reference evidence="4 5" key="1">
    <citation type="submission" date="2020-08" db="EMBL/GenBank/DDBJ databases">
        <title>Genomic Encyclopedia of Type Strains, Phase IV (KMG-IV): sequencing the most valuable type-strain genomes for metagenomic binning, comparative biology and taxonomic classification.</title>
        <authorList>
            <person name="Goeker M."/>
        </authorList>
    </citation>
    <scope>NUCLEOTIDE SEQUENCE [LARGE SCALE GENOMIC DNA]</scope>
    <source>
        <strain evidence="4 5">DSM 27521</strain>
    </source>
</reference>
<gene>
    <name evidence="4" type="ORF">HNQ07_001793</name>
</gene>
<sequence>MPVTIRPATLDDALGIAHVHVTSWRETYTGLMPADILARMTGDDMRARRTAMWTEVLERGPTAVVVAATEDAVVGFAAVGPPRDHPGYDAELGALYTLRAAHGHGTGRALLRAAAGTARNAGARTLALWVLDANPTRAWYVRQGAREAGSKTDGPLTEIRMVWDDLGILV</sequence>
<dbReference type="RefSeq" id="WP_184110807.1">
    <property type="nucleotide sequence ID" value="NZ_BNAJ01000003.1"/>
</dbReference>